<dbReference type="RefSeq" id="WP_191865311.1">
    <property type="nucleotide sequence ID" value="NZ_BMZC01000002.1"/>
</dbReference>
<dbReference type="Pfam" id="PF07589">
    <property type="entry name" value="PEP-CTERM"/>
    <property type="match status" value="1"/>
</dbReference>
<name>A0A8H9I8H4_9ALTE</name>
<feature type="domain" description="Ice-binding protein C-terminal" evidence="2">
    <location>
        <begin position="180"/>
        <end position="202"/>
    </location>
</feature>
<reference evidence="3" key="1">
    <citation type="journal article" date="2014" name="Int. J. Syst. Evol. Microbiol.">
        <title>Complete genome sequence of Corynebacterium casei LMG S-19264T (=DSM 44701T), isolated from a smear-ripened cheese.</title>
        <authorList>
            <consortium name="US DOE Joint Genome Institute (JGI-PGF)"/>
            <person name="Walter F."/>
            <person name="Albersmeier A."/>
            <person name="Kalinowski J."/>
            <person name="Ruckert C."/>
        </authorList>
    </citation>
    <scope>NUCLEOTIDE SEQUENCE</scope>
    <source>
        <strain evidence="3">KCTC 32337</strain>
    </source>
</reference>
<reference evidence="3" key="2">
    <citation type="submission" date="2020-09" db="EMBL/GenBank/DDBJ databases">
        <authorList>
            <person name="Sun Q."/>
            <person name="Kim S."/>
        </authorList>
    </citation>
    <scope>NUCLEOTIDE SEQUENCE</scope>
    <source>
        <strain evidence="3">KCTC 32337</strain>
    </source>
</reference>
<evidence type="ECO:0000259" key="2">
    <source>
        <dbReference type="Pfam" id="PF07589"/>
    </source>
</evidence>
<feature type="signal peptide" evidence="1">
    <location>
        <begin position="1"/>
        <end position="23"/>
    </location>
</feature>
<sequence length="223" mass="23888">MNRTFKHIAFASTLLIAAPHAMGSLLTGGNFADNCSIADWEQYGNVAISGTPGNCAAILSVDDVVDFETELSQALALSSGIDYLLNVDFSIDTTTTDPTLDDVFSISLLNQDFDFIELFSTDILAAQNFSESLTIAATELASYANQDWSLSFFLFDGADFDDNQSSVSIAFASLDAVATDVPEPSSLALLVLGCAGILGRKKRFFTRINNNISANQTRGGHNQ</sequence>
<dbReference type="Proteomes" id="UP000622604">
    <property type="component" value="Unassembled WGS sequence"/>
</dbReference>
<dbReference type="NCBIfam" id="TIGR02595">
    <property type="entry name" value="PEP_CTERM"/>
    <property type="match status" value="1"/>
</dbReference>
<evidence type="ECO:0000256" key="1">
    <source>
        <dbReference type="SAM" id="SignalP"/>
    </source>
</evidence>
<proteinExistence type="predicted"/>
<evidence type="ECO:0000313" key="3">
    <source>
        <dbReference type="EMBL" id="GGZ51573.1"/>
    </source>
</evidence>
<dbReference type="InterPro" id="IPR013424">
    <property type="entry name" value="Ice-binding_C"/>
</dbReference>
<keyword evidence="1" id="KW-0732">Signal</keyword>
<evidence type="ECO:0000313" key="4">
    <source>
        <dbReference type="Proteomes" id="UP000622604"/>
    </source>
</evidence>
<gene>
    <name evidence="3" type="ORF">GCM10011274_06880</name>
</gene>
<dbReference type="EMBL" id="BMZC01000002">
    <property type="protein sequence ID" value="GGZ51573.1"/>
    <property type="molecule type" value="Genomic_DNA"/>
</dbReference>
<protein>
    <recommendedName>
        <fullName evidence="2">Ice-binding protein C-terminal domain-containing protein</fullName>
    </recommendedName>
</protein>
<feature type="chain" id="PRO_5034193996" description="Ice-binding protein C-terminal domain-containing protein" evidence="1">
    <location>
        <begin position="24"/>
        <end position="223"/>
    </location>
</feature>
<dbReference type="AlphaFoldDB" id="A0A8H9I8H4"/>
<comment type="caution">
    <text evidence="3">The sequence shown here is derived from an EMBL/GenBank/DDBJ whole genome shotgun (WGS) entry which is preliminary data.</text>
</comment>
<organism evidence="3 4">
    <name type="scientific">Paraglaciecola chathamensis</name>
    <dbReference type="NCBI Taxonomy" id="368405"/>
    <lineage>
        <taxon>Bacteria</taxon>
        <taxon>Pseudomonadati</taxon>
        <taxon>Pseudomonadota</taxon>
        <taxon>Gammaproteobacteria</taxon>
        <taxon>Alteromonadales</taxon>
        <taxon>Alteromonadaceae</taxon>
        <taxon>Paraglaciecola</taxon>
    </lineage>
</organism>
<accession>A0A8H9I8H4</accession>